<dbReference type="GO" id="GO:0030515">
    <property type="term" value="F:snoRNA binding"/>
    <property type="evidence" value="ECO:0007669"/>
    <property type="project" value="TreeGrafter"/>
</dbReference>
<dbReference type="Proteomes" id="UP000033140">
    <property type="component" value="Unassembled WGS sequence"/>
</dbReference>
<protein>
    <recommendedName>
        <fullName evidence="5">Bystin</fullName>
    </recommendedName>
</protein>
<comment type="caution">
    <text evidence="3">The sequence shown here is derived from an EMBL/GenBank/DDBJ whole genome shotgun (WGS) entry which is preliminary data.</text>
</comment>
<evidence type="ECO:0000256" key="2">
    <source>
        <dbReference type="SAM" id="MobiDB-lite"/>
    </source>
</evidence>
<sequence>MPPLSRACAPNIFAKVESIDNLQRKEAILCTSEKMPKAAKVTRPRHDPLHVELQEDNAEATGAVWAGARPQRKKFAEREARPVKEEEYVDPKLSRKILQLAQEQQDELDTENGVVKAAPAPRKDALNQPRLEMVDDEEGEEDDEEYEDFGDDVVEEIEVDEGDEELFKKFLPSGLGERQSLADMIMQRIKEKEAGMPSAAPEEDQQSSLPPKVVEVYTKVGQLLHRYKSGKLPKAFKIIPGLRNWEEILWITRPDEWSPNACYEATRVFVSNLKAIQTQKFMSNILLQRVRDDIYENKKLNYHLYMSLKKGLYKPAAWFKGFLFPLCQSGSCTLKEAAIVASVLVKVSVPALHSSAALLRLAEMDYTGPSSLFIRVLLDKKYALPYKVVDALVFHFLRLPGQHEDLPVIFWQSFLIFAQRYKNDVTPEQKDALLDIIRSRGHPQIGPEIRRELQGSVSRGEMLPEPDMDMMM</sequence>
<dbReference type="InterPro" id="IPR007955">
    <property type="entry name" value="Bystin"/>
</dbReference>
<reference evidence="3 4" key="1">
    <citation type="journal article" date="2011" name="J. Gen. Appl. Microbiol.">
        <title>Draft genome sequencing of the enigmatic yeast Saitoella complicata.</title>
        <authorList>
            <person name="Nishida H."/>
            <person name="Hamamoto M."/>
            <person name="Sugiyama J."/>
        </authorList>
    </citation>
    <scope>NUCLEOTIDE SEQUENCE [LARGE SCALE GENOMIC DNA]</scope>
    <source>
        <strain evidence="3 4">NRRL Y-17804</strain>
    </source>
</reference>
<dbReference type="Pfam" id="PF05291">
    <property type="entry name" value="Bystin"/>
    <property type="match status" value="1"/>
</dbReference>
<feature type="region of interest" description="Disordered" evidence="2">
    <location>
        <begin position="35"/>
        <end position="55"/>
    </location>
</feature>
<organism evidence="3 4">
    <name type="scientific">Saitoella complicata (strain BCRC 22490 / CBS 7301 / JCM 7358 / NBRC 10748 / NRRL Y-17804)</name>
    <dbReference type="NCBI Taxonomy" id="698492"/>
    <lineage>
        <taxon>Eukaryota</taxon>
        <taxon>Fungi</taxon>
        <taxon>Dikarya</taxon>
        <taxon>Ascomycota</taxon>
        <taxon>Taphrinomycotina</taxon>
        <taxon>Taphrinomycotina incertae sedis</taxon>
        <taxon>Saitoella</taxon>
    </lineage>
</organism>
<dbReference type="AlphaFoldDB" id="A0A0E9NLA3"/>
<dbReference type="PANTHER" id="PTHR12821:SF0">
    <property type="entry name" value="BYSTIN"/>
    <property type="match status" value="1"/>
</dbReference>
<gene>
    <name evidence="3" type="ORF">G7K_4576-t1</name>
</gene>
<feature type="compositionally biased region" description="Acidic residues" evidence="2">
    <location>
        <begin position="134"/>
        <end position="147"/>
    </location>
</feature>
<evidence type="ECO:0000256" key="1">
    <source>
        <dbReference type="ARBA" id="ARBA00007114"/>
    </source>
</evidence>
<dbReference type="PANTHER" id="PTHR12821">
    <property type="entry name" value="BYSTIN"/>
    <property type="match status" value="1"/>
</dbReference>
<comment type="similarity">
    <text evidence="1">Belongs to the bystin family.</text>
</comment>
<dbReference type="STRING" id="698492.A0A0E9NLA3"/>
<dbReference type="GO" id="GO:0006364">
    <property type="term" value="P:rRNA processing"/>
    <property type="evidence" value="ECO:0007669"/>
    <property type="project" value="TreeGrafter"/>
</dbReference>
<feature type="region of interest" description="Disordered" evidence="2">
    <location>
        <begin position="104"/>
        <end position="147"/>
    </location>
</feature>
<evidence type="ECO:0008006" key="5">
    <source>
        <dbReference type="Google" id="ProtNLM"/>
    </source>
</evidence>
<dbReference type="GO" id="GO:0005730">
    <property type="term" value="C:nucleolus"/>
    <property type="evidence" value="ECO:0007669"/>
    <property type="project" value="TreeGrafter"/>
</dbReference>
<reference evidence="3 4" key="3">
    <citation type="journal article" date="2015" name="Genome Announc.">
        <title>Draft Genome Sequence of the Archiascomycetous Yeast Saitoella complicata.</title>
        <authorList>
            <person name="Yamauchi K."/>
            <person name="Kondo S."/>
            <person name="Hamamoto M."/>
            <person name="Takahashi Y."/>
            <person name="Ogura Y."/>
            <person name="Hayashi T."/>
            <person name="Nishida H."/>
        </authorList>
    </citation>
    <scope>NUCLEOTIDE SEQUENCE [LARGE SCALE GENOMIC DNA]</scope>
    <source>
        <strain evidence="3 4">NRRL Y-17804</strain>
    </source>
</reference>
<keyword evidence="4" id="KW-1185">Reference proteome</keyword>
<name>A0A0E9NLA3_SAICN</name>
<proteinExistence type="inferred from homology"/>
<evidence type="ECO:0000313" key="4">
    <source>
        <dbReference type="Proteomes" id="UP000033140"/>
    </source>
</evidence>
<dbReference type="EMBL" id="BACD03000033">
    <property type="protein sequence ID" value="GAO50451.1"/>
    <property type="molecule type" value="Genomic_DNA"/>
</dbReference>
<feature type="compositionally biased region" description="Basic and acidic residues" evidence="2">
    <location>
        <begin position="74"/>
        <end position="87"/>
    </location>
</feature>
<feature type="compositionally biased region" description="Basic and acidic residues" evidence="2">
    <location>
        <begin position="44"/>
        <end position="53"/>
    </location>
</feature>
<dbReference type="GO" id="GO:0030688">
    <property type="term" value="C:preribosome, small subunit precursor"/>
    <property type="evidence" value="ECO:0007669"/>
    <property type="project" value="TreeGrafter"/>
</dbReference>
<evidence type="ECO:0000313" key="3">
    <source>
        <dbReference type="EMBL" id="GAO50451.1"/>
    </source>
</evidence>
<reference evidence="3 4" key="2">
    <citation type="journal article" date="2014" name="J. Gen. Appl. Microbiol.">
        <title>The early diverging ascomycetous budding yeast Saitoella complicata has three histone deacetylases belonging to the Clr6, Hos2, and Rpd3 lineages.</title>
        <authorList>
            <person name="Nishida H."/>
            <person name="Matsumoto T."/>
            <person name="Kondo S."/>
            <person name="Hamamoto M."/>
            <person name="Yoshikawa H."/>
        </authorList>
    </citation>
    <scope>NUCLEOTIDE SEQUENCE [LARGE SCALE GENOMIC DNA]</scope>
    <source>
        <strain evidence="3 4">NRRL Y-17804</strain>
    </source>
</reference>
<dbReference type="OMA" id="TKLPVIW"/>
<accession>A0A0E9NLA3</accession>
<feature type="region of interest" description="Disordered" evidence="2">
    <location>
        <begin position="68"/>
        <end position="87"/>
    </location>
</feature>
<dbReference type="GO" id="GO:0005737">
    <property type="term" value="C:cytoplasm"/>
    <property type="evidence" value="ECO:0007669"/>
    <property type="project" value="TreeGrafter"/>
</dbReference>